<dbReference type="PANTHER" id="PTHR32071">
    <property type="entry name" value="TRANSCRIPTIONAL REGULATORY PROTEIN"/>
    <property type="match status" value="1"/>
</dbReference>
<evidence type="ECO:0000256" key="1">
    <source>
        <dbReference type="ARBA" id="ARBA00022741"/>
    </source>
</evidence>
<evidence type="ECO:0000256" key="4">
    <source>
        <dbReference type="ARBA" id="ARBA00023015"/>
    </source>
</evidence>
<reference evidence="11" key="1">
    <citation type="submission" date="2023-12" db="EMBL/GenBank/DDBJ databases">
        <title>Fervidustalea candida gen. nov., sp. nov., a novel member of the family Paenibacillaceae isolated from a geothermal area.</title>
        <authorList>
            <person name="Li W.-J."/>
            <person name="Jiao J.-Y."/>
            <person name="Chen Y."/>
        </authorList>
    </citation>
    <scope>NUCLEOTIDE SEQUENCE</scope>
    <source>
        <strain evidence="11">SYSU GA230002</strain>
    </source>
</reference>
<evidence type="ECO:0000259" key="8">
    <source>
        <dbReference type="PROSITE" id="PS50045"/>
    </source>
</evidence>
<feature type="domain" description="Sigma-54 factor interaction" evidence="8">
    <location>
        <begin position="149"/>
        <end position="378"/>
    </location>
</feature>
<dbReference type="Gene3D" id="3.30.450.20">
    <property type="entry name" value="PAS domain"/>
    <property type="match status" value="1"/>
</dbReference>
<dbReference type="InterPro" id="IPR030828">
    <property type="entry name" value="HTH_TyrR"/>
</dbReference>
<dbReference type="InterPro" id="IPR027417">
    <property type="entry name" value="P-loop_NTPase"/>
</dbReference>
<sequence length="463" mass="53278">MEPTADLELDSILRVSKDNIVITDGQGRVLKASPNCKSIYGKDVSELIGKSVFDLEREQVFSPSVTTRVLKEKRDIQLMQKTPTGRTVMATGYPIFNQEREIIRVISFSHDLTELESIKEDYENLRARMKLYETEIEELRDKEIKIENFVIRSKPMIRVWKLVKNVAKSDATVVLLGESGVGKTMIAHFIHHESERRGGPLIEVNCGAIPESLFESEMFGYESGSFTGANKQGKPGLIELADQGTLFLDELGELPLSVQAKLLKVLQEKQVARIGGVRPRTINFRLVVSTNRDLEEMVKKGLFRKDLYYRLMVVPIAVPSLKERKEDILLLIQYFLKHYNEKYHKNICFDSMTVDELVEYDWPGNVRELENLVERLVITAENRCILPSQLPFDIQFRHLKDMKFDDEGWGIPGQTMKDQVGEVERKWLRQAAKNCKSTYEMAKYLGISQTSVVRKLKKWKIEL</sequence>
<evidence type="ECO:0000259" key="10">
    <source>
        <dbReference type="PROSITE" id="PS50113"/>
    </source>
</evidence>
<dbReference type="Gene3D" id="3.40.50.300">
    <property type="entry name" value="P-loop containing nucleotide triphosphate hydrolases"/>
    <property type="match status" value="1"/>
</dbReference>
<dbReference type="InterPro" id="IPR000700">
    <property type="entry name" value="PAS-assoc_C"/>
</dbReference>
<keyword evidence="7" id="KW-0175">Coiled coil</keyword>
<dbReference type="InterPro" id="IPR035965">
    <property type="entry name" value="PAS-like_dom_sf"/>
</dbReference>
<dbReference type="PROSITE" id="PS50113">
    <property type="entry name" value="PAC"/>
    <property type="match status" value="1"/>
</dbReference>
<dbReference type="Gene3D" id="1.10.10.60">
    <property type="entry name" value="Homeodomain-like"/>
    <property type="match status" value="1"/>
</dbReference>
<feature type="domain" description="PAC" evidence="10">
    <location>
        <begin position="72"/>
        <end position="124"/>
    </location>
</feature>
<evidence type="ECO:0000313" key="12">
    <source>
        <dbReference type="Proteomes" id="UP001310386"/>
    </source>
</evidence>
<evidence type="ECO:0000256" key="3">
    <source>
        <dbReference type="ARBA" id="ARBA00022840"/>
    </source>
</evidence>
<dbReference type="SMART" id="SM00091">
    <property type="entry name" value="PAS"/>
    <property type="match status" value="1"/>
</dbReference>
<dbReference type="Proteomes" id="UP001310386">
    <property type="component" value="Unassembled WGS sequence"/>
</dbReference>
<dbReference type="Pfam" id="PF13426">
    <property type="entry name" value="PAS_9"/>
    <property type="match status" value="1"/>
</dbReference>
<dbReference type="RefSeq" id="WP_371755800.1">
    <property type="nucleotide sequence ID" value="NZ_JAYJLD010000044.1"/>
</dbReference>
<evidence type="ECO:0000256" key="5">
    <source>
        <dbReference type="ARBA" id="ARBA00023163"/>
    </source>
</evidence>
<dbReference type="CDD" id="cd00009">
    <property type="entry name" value="AAA"/>
    <property type="match status" value="1"/>
</dbReference>
<organism evidence="11 12">
    <name type="scientific">Ferviditalea candida</name>
    <dbReference type="NCBI Taxonomy" id="3108399"/>
    <lineage>
        <taxon>Bacteria</taxon>
        <taxon>Bacillati</taxon>
        <taxon>Bacillota</taxon>
        <taxon>Bacilli</taxon>
        <taxon>Bacillales</taxon>
        <taxon>Paenibacillaceae</taxon>
        <taxon>Ferviditalea</taxon>
    </lineage>
</organism>
<accession>A0ABU5ZMI0</accession>
<dbReference type="PROSITE" id="PS50045">
    <property type="entry name" value="SIGMA54_INTERACT_4"/>
    <property type="match status" value="1"/>
</dbReference>
<dbReference type="Pfam" id="PF00158">
    <property type="entry name" value="Sigma54_activat"/>
    <property type="match status" value="1"/>
</dbReference>
<gene>
    <name evidence="11" type="ORF">VF724_18670</name>
</gene>
<evidence type="ECO:0000259" key="9">
    <source>
        <dbReference type="PROSITE" id="PS50112"/>
    </source>
</evidence>
<evidence type="ECO:0000256" key="2">
    <source>
        <dbReference type="ARBA" id="ARBA00022797"/>
    </source>
</evidence>
<keyword evidence="2" id="KW-0058">Aromatic hydrocarbons catabolism</keyword>
<proteinExistence type="predicted"/>
<dbReference type="PROSITE" id="PS50112">
    <property type="entry name" value="PAS"/>
    <property type="match status" value="1"/>
</dbReference>
<evidence type="ECO:0000313" key="11">
    <source>
        <dbReference type="EMBL" id="MEB3103664.1"/>
    </source>
</evidence>
<feature type="coiled-coil region" evidence="7">
    <location>
        <begin position="115"/>
        <end position="142"/>
    </location>
</feature>
<dbReference type="SMART" id="SM00382">
    <property type="entry name" value="AAA"/>
    <property type="match status" value="1"/>
</dbReference>
<dbReference type="EMBL" id="JAYJLD010000044">
    <property type="protein sequence ID" value="MEB3103664.1"/>
    <property type="molecule type" value="Genomic_DNA"/>
</dbReference>
<dbReference type="InterPro" id="IPR000014">
    <property type="entry name" value="PAS"/>
</dbReference>
<dbReference type="SUPFAM" id="SSF46689">
    <property type="entry name" value="Homeodomain-like"/>
    <property type="match status" value="1"/>
</dbReference>
<dbReference type="Gene3D" id="1.10.8.60">
    <property type="match status" value="1"/>
</dbReference>
<name>A0ABU5ZMI0_9BACL</name>
<evidence type="ECO:0000256" key="7">
    <source>
        <dbReference type="SAM" id="Coils"/>
    </source>
</evidence>
<dbReference type="InterPro" id="IPR058031">
    <property type="entry name" value="AAA_lid_NorR"/>
</dbReference>
<keyword evidence="1" id="KW-0547">Nucleotide-binding</keyword>
<dbReference type="PROSITE" id="PS00688">
    <property type="entry name" value="SIGMA54_INTERACT_3"/>
    <property type="match status" value="1"/>
</dbReference>
<dbReference type="SUPFAM" id="SSF55785">
    <property type="entry name" value="PYP-like sensor domain (PAS domain)"/>
    <property type="match status" value="1"/>
</dbReference>
<comment type="caution">
    <text evidence="11">The sequence shown here is derived from an EMBL/GenBank/DDBJ whole genome shotgun (WGS) entry which is preliminary data.</text>
</comment>
<feature type="domain" description="PAS" evidence="9">
    <location>
        <begin position="5"/>
        <end position="55"/>
    </location>
</feature>
<dbReference type="InterPro" id="IPR003593">
    <property type="entry name" value="AAA+_ATPase"/>
</dbReference>
<dbReference type="Pfam" id="PF18024">
    <property type="entry name" value="HTH_50"/>
    <property type="match status" value="1"/>
</dbReference>
<keyword evidence="12" id="KW-1185">Reference proteome</keyword>
<protein>
    <recommendedName>
        <fullName evidence="6">HTH-type transcriptional regulatory protein TyrR</fullName>
    </recommendedName>
</protein>
<keyword evidence="4" id="KW-0805">Transcription regulation</keyword>
<dbReference type="PROSITE" id="PS00675">
    <property type="entry name" value="SIGMA54_INTERACT_1"/>
    <property type="match status" value="1"/>
</dbReference>
<keyword evidence="5" id="KW-0804">Transcription</keyword>
<dbReference type="InterPro" id="IPR025944">
    <property type="entry name" value="Sigma_54_int_dom_CS"/>
</dbReference>
<dbReference type="PANTHER" id="PTHR32071:SF57">
    <property type="entry name" value="C4-DICARBOXYLATE TRANSPORT TRANSCRIPTIONAL REGULATORY PROTEIN DCTD"/>
    <property type="match status" value="1"/>
</dbReference>
<dbReference type="NCBIfam" id="TIGR00229">
    <property type="entry name" value="sensory_box"/>
    <property type="match status" value="1"/>
</dbReference>
<dbReference type="SUPFAM" id="SSF52540">
    <property type="entry name" value="P-loop containing nucleoside triphosphate hydrolases"/>
    <property type="match status" value="1"/>
</dbReference>
<dbReference type="InterPro" id="IPR002078">
    <property type="entry name" value="Sigma_54_int"/>
</dbReference>
<dbReference type="InterPro" id="IPR009057">
    <property type="entry name" value="Homeodomain-like_sf"/>
</dbReference>
<dbReference type="Pfam" id="PF25601">
    <property type="entry name" value="AAA_lid_14"/>
    <property type="match status" value="1"/>
</dbReference>
<keyword evidence="3" id="KW-0067">ATP-binding</keyword>
<dbReference type="CDD" id="cd00130">
    <property type="entry name" value="PAS"/>
    <property type="match status" value="1"/>
</dbReference>
<dbReference type="InterPro" id="IPR025662">
    <property type="entry name" value="Sigma_54_int_dom_ATP-bd_1"/>
</dbReference>
<evidence type="ECO:0000256" key="6">
    <source>
        <dbReference type="ARBA" id="ARBA00029500"/>
    </source>
</evidence>